<dbReference type="EMBL" id="NFKK01000011">
    <property type="protein sequence ID" value="OUP52311.1"/>
    <property type="molecule type" value="Genomic_DNA"/>
</dbReference>
<evidence type="ECO:0000256" key="3">
    <source>
        <dbReference type="ARBA" id="ARBA00022857"/>
    </source>
</evidence>
<evidence type="ECO:0000256" key="2">
    <source>
        <dbReference type="ARBA" id="ARBA00022650"/>
    </source>
</evidence>
<evidence type="ECO:0000256" key="1">
    <source>
        <dbReference type="ARBA" id="ARBA00005525"/>
    </source>
</evidence>
<comment type="catalytic activity">
    <reaction evidence="6">
        <text>L-proline + NADP(+) = (S)-1-pyrroline-5-carboxylate + NADPH + 2 H(+)</text>
        <dbReference type="Rhea" id="RHEA:14109"/>
        <dbReference type="ChEBI" id="CHEBI:15378"/>
        <dbReference type="ChEBI" id="CHEBI:17388"/>
        <dbReference type="ChEBI" id="CHEBI:57783"/>
        <dbReference type="ChEBI" id="CHEBI:58349"/>
        <dbReference type="ChEBI" id="CHEBI:60039"/>
        <dbReference type="EC" id="1.5.1.2"/>
    </reaction>
</comment>
<sequence length="259" mass="27435">MKIGFLGFGNMAQAMAKGLLLTESIAPQNIYACAKDWEKLCRNTQPSGMVPCHSAEEMIEQVDLVVIAIKPYMIPKVVPALHDLLTDKIIISVAAGYTYDKFNELMGDDLHVLCTIPNTPISVGEGIIVCEQTHSLTADEFAAFEQLFSKSALIQPVESHLLSVAGTVAGCSPAFISMFLEALGDAGVKHGLPRALAYRLAGQALCGTGKMHVETGTHPGAMKDAVCSPGGTTIKGVSALEHHGFRSAVIDAIDAIEGK</sequence>
<dbReference type="PIRSF" id="PIRSF000193">
    <property type="entry name" value="Pyrrol-5-carb_rd"/>
    <property type="match status" value="1"/>
</dbReference>
<feature type="domain" description="Pyrroline-5-carboxylate reductase dimerisation" evidence="10">
    <location>
        <begin position="161"/>
        <end position="256"/>
    </location>
</feature>
<dbReference type="GO" id="GO:0005737">
    <property type="term" value="C:cytoplasm"/>
    <property type="evidence" value="ECO:0007669"/>
    <property type="project" value="UniProtKB-SubCell"/>
</dbReference>
<evidence type="ECO:0000256" key="7">
    <source>
        <dbReference type="NCBIfam" id="TIGR00112"/>
    </source>
</evidence>
<dbReference type="HAMAP" id="MF_01925">
    <property type="entry name" value="P5C_reductase"/>
    <property type="match status" value="1"/>
</dbReference>
<dbReference type="Proteomes" id="UP000195897">
    <property type="component" value="Unassembled WGS sequence"/>
</dbReference>
<evidence type="ECO:0000259" key="10">
    <source>
        <dbReference type="Pfam" id="PF14748"/>
    </source>
</evidence>
<dbReference type="InterPro" id="IPR028939">
    <property type="entry name" value="P5C_Rdtase_cat_N"/>
</dbReference>
<dbReference type="Pfam" id="PF14748">
    <property type="entry name" value="P5CR_dimer"/>
    <property type="match status" value="1"/>
</dbReference>
<proteinExistence type="inferred from homology"/>
<evidence type="ECO:0000256" key="4">
    <source>
        <dbReference type="ARBA" id="ARBA00023002"/>
    </source>
</evidence>
<dbReference type="InterPro" id="IPR029036">
    <property type="entry name" value="P5CR_dimer"/>
</dbReference>
<accession>A0A1Y4LBW4</accession>
<evidence type="ECO:0000256" key="8">
    <source>
        <dbReference type="PIRSR" id="PIRSR000193-1"/>
    </source>
</evidence>
<dbReference type="AlphaFoldDB" id="A0A1Y4LBW4"/>
<feature type="domain" description="Pyrroline-5-carboxylate reductase catalytic N-terminal" evidence="9">
    <location>
        <begin position="2"/>
        <end position="96"/>
    </location>
</feature>
<dbReference type="UniPathway" id="UPA00098">
    <property type="reaction ID" value="UER00361"/>
</dbReference>
<organism evidence="11 12">
    <name type="scientific">Butyricicoccus pullicaecorum</name>
    <dbReference type="NCBI Taxonomy" id="501571"/>
    <lineage>
        <taxon>Bacteria</taxon>
        <taxon>Bacillati</taxon>
        <taxon>Bacillota</taxon>
        <taxon>Clostridia</taxon>
        <taxon>Eubacteriales</taxon>
        <taxon>Butyricicoccaceae</taxon>
        <taxon>Butyricicoccus</taxon>
    </lineage>
</organism>
<gene>
    <name evidence="6" type="primary">proC</name>
    <name evidence="11" type="ORF">B5F17_09730</name>
</gene>
<comment type="caution">
    <text evidence="11">The sequence shown here is derived from an EMBL/GenBank/DDBJ whole genome shotgun (WGS) entry which is preliminary data.</text>
</comment>
<dbReference type="InterPro" id="IPR008927">
    <property type="entry name" value="6-PGluconate_DH-like_C_sf"/>
</dbReference>
<comment type="pathway">
    <text evidence="6">Amino-acid biosynthesis; L-proline biosynthesis; L-proline from L-glutamate 5-semialdehyde: step 1/1.</text>
</comment>
<dbReference type="NCBIfam" id="TIGR00112">
    <property type="entry name" value="proC"/>
    <property type="match status" value="1"/>
</dbReference>
<dbReference type="PANTHER" id="PTHR11645:SF0">
    <property type="entry name" value="PYRROLINE-5-CARBOXYLATE REDUCTASE 3"/>
    <property type="match status" value="1"/>
</dbReference>
<dbReference type="EC" id="1.5.1.2" evidence="6 7"/>
<dbReference type="InterPro" id="IPR000304">
    <property type="entry name" value="Pyrroline-COOH_reductase"/>
</dbReference>
<evidence type="ECO:0000256" key="6">
    <source>
        <dbReference type="HAMAP-Rule" id="MF_01925"/>
    </source>
</evidence>
<keyword evidence="6" id="KW-0028">Amino-acid biosynthesis</keyword>
<dbReference type="GO" id="GO:0004735">
    <property type="term" value="F:pyrroline-5-carboxylate reductase activity"/>
    <property type="evidence" value="ECO:0007669"/>
    <property type="project" value="UniProtKB-UniRule"/>
</dbReference>
<keyword evidence="6" id="KW-0963">Cytoplasm</keyword>
<dbReference type="PANTHER" id="PTHR11645">
    <property type="entry name" value="PYRROLINE-5-CARBOXYLATE REDUCTASE"/>
    <property type="match status" value="1"/>
</dbReference>
<dbReference type="SUPFAM" id="SSF48179">
    <property type="entry name" value="6-phosphogluconate dehydrogenase C-terminal domain-like"/>
    <property type="match status" value="1"/>
</dbReference>
<comment type="catalytic activity">
    <reaction evidence="6">
        <text>L-proline + NAD(+) = (S)-1-pyrroline-5-carboxylate + NADH + 2 H(+)</text>
        <dbReference type="Rhea" id="RHEA:14105"/>
        <dbReference type="ChEBI" id="CHEBI:15378"/>
        <dbReference type="ChEBI" id="CHEBI:17388"/>
        <dbReference type="ChEBI" id="CHEBI:57540"/>
        <dbReference type="ChEBI" id="CHEBI:57945"/>
        <dbReference type="ChEBI" id="CHEBI:60039"/>
        <dbReference type="EC" id="1.5.1.2"/>
    </reaction>
</comment>
<dbReference type="GO" id="GO:0055129">
    <property type="term" value="P:L-proline biosynthetic process"/>
    <property type="evidence" value="ECO:0007669"/>
    <property type="project" value="UniProtKB-UniRule"/>
</dbReference>
<comment type="subcellular location">
    <subcellularLocation>
        <location evidence="6">Cytoplasm</location>
    </subcellularLocation>
</comment>
<dbReference type="Gene3D" id="1.10.3730.10">
    <property type="entry name" value="ProC C-terminal domain-like"/>
    <property type="match status" value="1"/>
</dbReference>
<comment type="similarity">
    <text evidence="1 6">Belongs to the pyrroline-5-carboxylate reductase family.</text>
</comment>
<name>A0A1Y4LBW4_9FIRM</name>
<keyword evidence="3 6" id="KW-0521">NADP</keyword>
<evidence type="ECO:0000313" key="11">
    <source>
        <dbReference type="EMBL" id="OUP52311.1"/>
    </source>
</evidence>
<feature type="binding site" evidence="8">
    <location>
        <begin position="6"/>
        <end position="11"/>
    </location>
    <ligand>
        <name>NADP(+)</name>
        <dbReference type="ChEBI" id="CHEBI:58349"/>
    </ligand>
</feature>
<comment type="function">
    <text evidence="5 6">Catalyzes the reduction of 1-pyrroline-5-carboxylate (PCA) to L-proline.</text>
</comment>
<dbReference type="InterPro" id="IPR036291">
    <property type="entry name" value="NAD(P)-bd_dom_sf"/>
</dbReference>
<evidence type="ECO:0000259" key="9">
    <source>
        <dbReference type="Pfam" id="PF03807"/>
    </source>
</evidence>
<keyword evidence="2 6" id="KW-0641">Proline biosynthesis</keyword>
<reference evidence="12" key="1">
    <citation type="submission" date="2017-04" db="EMBL/GenBank/DDBJ databases">
        <title>Function of individual gut microbiota members based on whole genome sequencing of pure cultures obtained from chicken caecum.</title>
        <authorList>
            <person name="Medvecky M."/>
            <person name="Cejkova D."/>
            <person name="Polansky O."/>
            <person name="Karasova D."/>
            <person name="Kubasova T."/>
            <person name="Cizek A."/>
            <person name="Rychlik I."/>
        </authorList>
    </citation>
    <scope>NUCLEOTIDE SEQUENCE [LARGE SCALE GENOMIC DNA]</scope>
    <source>
        <strain evidence="12">An180</strain>
    </source>
</reference>
<dbReference type="Pfam" id="PF03807">
    <property type="entry name" value="F420_oxidored"/>
    <property type="match status" value="1"/>
</dbReference>
<feature type="binding site" evidence="8">
    <location>
        <begin position="68"/>
        <end position="71"/>
    </location>
    <ligand>
        <name>NADP(+)</name>
        <dbReference type="ChEBI" id="CHEBI:58349"/>
    </ligand>
</feature>
<evidence type="ECO:0000256" key="5">
    <source>
        <dbReference type="ARBA" id="ARBA00058118"/>
    </source>
</evidence>
<dbReference type="RefSeq" id="WP_087373437.1">
    <property type="nucleotide sequence ID" value="NZ_NFKK01000011.1"/>
</dbReference>
<protein>
    <recommendedName>
        <fullName evidence="6 7">Pyrroline-5-carboxylate reductase</fullName>
        <shortName evidence="6">P5C reductase</shortName>
        <shortName evidence="6">P5CR</shortName>
        <ecNumber evidence="6 7">1.5.1.2</ecNumber>
    </recommendedName>
    <alternativeName>
        <fullName evidence="6">PCA reductase</fullName>
    </alternativeName>
</protein>
<keyword evidence="4 6" id="KW-0560">Oxidoreductase</keyword>
<dbReference type="FunFam" id="1.10.3730.10:FF:000001">
    <property type="entry name" value="Pyrroline-5-carboxylate reductase"/>
    <property type="match status" value="1"/>
</dbReference>
<dbReference type="SUPFAM" id="SSF51735">
    <property type="entry name" value="NAD(P)-binding Rossmann-fold domains"/>
    <property type="match status" value="1"/>
</dbReference>
<evidence type="ECO:0000313" key="12">
    <source>
        <dbReference type="Proteomes" id="UP000195897"/>
    </source>
</evidence>
<dbReference type="Gene3D" id="3.40.50.720">
    <property type="entry name" value="NAD(P)-binding Rossmann-like Domain"/>
    <property type="match status" value="1"/>
</dbReference>